<feature type="compositionally biased region" description="Low complexity" evidence="1">
    <location>
        <begin position="347"/>
        <end position="375"/>
    </location>
</feature>
<accession>A0ABM1W4R7</accession>
<feature type="region of interest" description="Disordered" evidence="1">
    <location>
        <begin position="276"/>
        <end position="324"/>
    </location>
</feature>
<evidence type="ECO:0000313" key="2">
    <source>
        <dbReference type="Proteomes" id="UP000694888"/>
    </source>
</evidence>
<feature type="compositionally biased region" description="Basic residues" evidence="1">
    <location>
        <begin position="298"/>
        <end position="310"/>
    </location>
</feature>
<organism evidence="2 3">
    <name type="scientific">Aplysia californica</name>
    <name type="common">California sea hare</name>
    <dbReference type="NCBI Taxonomy" id="6500"/>
    <lineage>
        <taxon>Eukaryota</taxon>
        <taxon>Metazoa</taxon>
        <taxon>Spiralia</taxon>
        <taxon>Lophotrochozoa</taxon>
        <taxon>Mollusca</taxon>
        <taxon>Gastropoda</taxon>
        <taxon>Heterobranchia</taxon>
        <taxon>Euthyneura</taxon>
        <taxon>Tectipleura</taxon>
        <taxon>Aplysiida</taxon>
        <taxon>Aplysioidea</taxon>
        <taxon>Aplysiidae</taxon>
        <taxon>Aplysia</taxon>
    </lineage>
</organism>
<feature type="compositionally biased region" description="Polar residues" evidence="1">
    <location>
        <begin position="376"/>
        <end position="386"/>
    </location>
</feature>
<evidence type="ECO:0000313" key="3">
    <source>
        <dbReference type="RefSeq" id="XP_035829660.1"/>
    </source>
</evidence>
<evidence type="ECO:0000256" key="1">
    <source>
        <dbReference type="SAM" id="MobiDB-lite"/>
    </source>
</evidence>
<name>A0ABM1W4R7_APLCA</name>
<feature type="region of interest" description="Disordered" evidence="1">
    <location>
        <begin position="340"/>
        <end position="389"/>
    </location>
</feature>
<gene>
    <name evidence="3" type="primary">LOC118479144</name>
</gene>
<keyword evidence="2" id="KW-1185">Reference proteome</keyword>
<protein>
    <submittedName>
        <fullName evidence="3">Uncharacterized protein LOC118479144</fullName>
    </submittedName>
</protein>
<proteinExistence type="predicted"/>
<reference evidence="3" key="1">
    <citation type="submission" date="2025-08" db="UniProtKB">
        <authorList>
            <consortium name="RefSeq"/>
        </authorList>
    </citation>
    <scope>IDENTIFICATION</scope>
</reference>
<dbReference type="GeneID" id="118479144"/>
<dbReference type="RefSeq" id="XP_035829660.1">
    <property type="nucleotide sequence ID" value="XM_035973767.1"/>
</dbReference>
<dbReference type="Proteomes" id="UP000694888">
    <property type="component" value="Unplaced"/>
</dbReference>
<sequence length="581" mass="65111">MVMQDLLALMSAARPEPTDARAVSSPTLDHEAASRGSSARAEVKRSRPGTARSRGEVSGSRPGTSRSRGEVNRSRPSTSRHGSATAPRPPSTFSSRLSDDLSPELMQGVADFFLHDDQVAGDHVTGDVTPRGSGEGRLSRSLKAWMPAYRMRSLPPQPHPPRQPVFSARLGDQMKIKRADSTESVNTLISLFSCSSHGSHVRLAPRRRRRRKRLTTPGGGEVDRLEDGTSVWVQLASKPKTSIDRMLQMHAMYAQMDTETEIFKRLPEEERQMVTRAGHSRGVQLGPARQRSDSASNVHKKMAGRKKKLTRAQSAGGHHDGPMINFLEMRRQIVNQRIAAMQQQNHSSQRAARLSSRRSLGTRSLSRQSLTSSGSNEPWPSNTPRNLSPLDLESELHQDDPVSVWKGDSQILAIDLKRGLTAKVKSRIMSTTTALERATGYGDDNEARTYVGPLEEYPGLVEEDYSHVAKIPQRLRISPHLSNVIRTDIHVRMGRPRYHEIREKDLVMWDRGQFLDRAHRNLKVFNWLHSLKESDFDMRIPEAVEDTPPGCDVTTRDEVVVSVDDPKIKPLFERLKTQYIV</sequence>
<feature type="region of interest" description="Disordered" evidence="1">
    <location>
        <begin position="11"/>
        <end position="99"/>
    </location>
</feature>